<protein>
    <recommendedName>
        <fullName evidence="5">MARVEL domain-containing protein</fullName>
    </recommendedName>
</protein>
<dbReference type="KEGG" id="pfy:PFICI_13689"/>
<evidence type="ECO:0000313" key="4">
    <source>
        <dbReference type="Proteomes" id="UP000030651"/>
    </source>
</evidence>
<keyword evidence="2" id="KW-1133">Transmembrane helix</keyword>
<feature type="transmembrane region" description="Helical" evidence="2">
    <location>
        <begin position="85"/>
        <end position="111"/>
    </location>
</feature>
<dbReference type="eggNOG" id="ENOG502SYWK">
    <property type="taxonomic scope" value="Eukaryota"/>
</dbReference>
<feature type="compositionally biased region" description="Polar residues" evidence="1">
    <location>
        <begin position="192"/>
        <end position="206"/>
    </location>
</feature>
<evidence type="ECO:0000313" key="3">
    <source>
        <dbReference type="EMBL" id="ETS75205.1"/>
    </source>
</evidence>
<evidence type="ECO:0000256" key="1">
    <source>
        <dbReference type="SAM" id="MobiDB-lite"/>
    </source>
</evidence>
<dbReference type="GeneID" id="19278702"/>
<dbReference type="EMBL" id="KI912119">
    <property type="protein sequence ID" value="ETS75205.1"/>
    <property type="molecule type" value="Genomic_DNA"/>
</dbReference>
<dbReference type="PANTHER" id="PTHR37451">
    <property type="entry name" value="MARVEL DOMAIN"/>
    <property type="match status" value="1"/>
</dbReference>
<feature type="region of interest" description="Disordered" evidence="1">
    <location>
        <begin position="192"/>
        <end position="298"/>
    </location>
</feature>
<dbReference type="RefSeq" id="XP_007840461.1">
    <property type="nucleotide sequence ID" value="XM_007842270.1"/>
</dbReference>
<feature type="compositionally biased region" description="Polar residues" evidence="1">
    <location>
        <begin position="261"/>
        <end position="277"/>
    </location>
</feature>
<dbReference type="HOGENOM" id="CLU_055465_0_0_1"/>
<evidence type="ECO:0000256" key="2">
    <source>
        <dbReference type="SAM" id="Phobius"/>
    </source>
</evidence>
<keyword evidence="2" id="KW-0472">Membrane</keyword>
<organism evidence="3 4">
    <name type="scientific">Pestalotiopsis fici (strain W106-1 / CGMCC3.15140)</name>
    <dbReference type="NCBI Taxonomy" id="1229662"/>
    <lineage>
        <taxon>Eukaryota</taxon>
        <taxon>Fungi</taxon>
        <taxon>Dikarya</taxon>
        <taxon>Ascomycota</taxon>
        <taxon>Pezizomycotina</taxon>
        <taxon>Sordariomycetes</taxon>
        <taxon>Xylariomycetidae</taxon>
        <taxon>Amphisphaeriales</taxon>
        <taxon>Sporocadaceae</taxon>
        <taxon>Pestalotiopsis</taxon>
    </lineage>
</organism>
<dbReference type="PANTHER" id="PTHR37451:SF4">
    <property type="entry name" value="MARVEL DOMAIN-CONTAINING PROTEIN"/>
    <property type="match status" value="1"/>
</dbReference>
<dbReference type="AlphaFoldDB" id="W3WMS0"/>
<dbReference type="Proteomes" id="UP000030651">
    <property type="component" value="Unassembled WGS sequence"/>
</dbReference>
<accession>W3WMS0</accession>
<name>W3WMS0_PESFW</name>
<feature type="transmembrane region" description="Helical" evidence="2">
    <location>
        <begin position="131"/>
        <end position="156"/>
    </location>
</feature>
<feature type="transmembrane region" description="Helical" evidence="2">
    <location>
        <begin position="25"/>
        <end position="48"/>
    </location>
</feature>
<reference evidence="4" key="1">
    <citation type="journal article" date="2015" name="BMC Genomics">
        <title>Genomic and transcriptomic analysis of the endophytic fungus Pestalotiopsis fici reveals its lifestyle and high potential for synthesis of natural products.</title>
        <authorList>
            <person name="Wang X."/>
            <person name="Zhang X."/>
            <person name="Liu L."/>
            <person name="Xiang M."/>
            <person name="Wang W."/>
            <person name="Sun X."/>
            <person name="Che Y."/>
            <person name="Guo L."/>
            <person name="Liu G."/>
            <person name="Guo L."/>
            <person name="Wang C."/>
            <person name="Yin W.B."/>
            <person name="Stadler M."/>
            <person name="Zhang X."/>
            <person name="Liu X."/>
        </authorList>
    </citation>
    <scope>NUCLEOTIDE SEQUENCE [LARGE SCALE GENOMIC DNA]</scope>
    <source>
        <strain evidence="4">W106-1 / CGMCC3.15140</strain>
    </source>
</reference>
<dbReference type="InParanoid" id="W3WMS0"/>
<feature type="compositionally biased region" description="Low complexity" evidence="1">
    <location>
        <begin position="207"/>
        <end position="260"/>
    </location>
</feature>
<feature type="transmembrane region" description="Helical" evidence="2">
    <location>
        <begin position="54"/>
        <end position="73"/>
    </location>
</feature>
<dbReference type="OrthoDB" id="5325022at2759"/>
<dbReference type="OMA" id="KAYNYWA"/>
<keyword evidence="4" id="KW-1185">Reference proteome</keyword>
<dbReference type="STRING" id="1229662.W3WMS0"/>
<keyword evidence="2" id="KW-0812">Transmembrane</keyword>
<gene>
    <name evidence="3" type="ORF">PFICI_13689</name>
</gene>
<sequence length="298" mass="32310">MSGRQYSNQRKPGREHWPLYPKGFIALRIVQLVLAVCVLGLAGFSVALISIDGLHLILFVAIATLITTIYLIVAQFGSPASYNYWAVLALDIFLLIFWLISFALLATEISFLSTYTFYCNGGYDICTVSDVYQACVAAAAGVGGVEFALFIVSLVIHSVMIHRHRKAGLHCNPVHSSSAHHETQAAIPLGATSNNAEKPAPQTHSLPYQQAQPAPGYAQQPQATYVPSPTPPAAAYSSPPQQYHQPQQQQQIPSPLTQQPTGASAQHFSQYSPQNSGPPYEAPAQHPNPGPYEAQTHH</sequence>
<evidence type="ECO:0008006" key="5">
    <source>
        <dbReference type="Google" id="ProtNLM"/>
    </source>
</evidence>
<proteinExistence type="predicted"/>